<dbReference type="InterPro" id="IPR004827">
    <property type="entry name" value="bZIP"/>
</dbReference>
<keyword evidence="2" id="KW-0238">DNA-binding</keyword>
<keyword evidence="1" id="KW-0805">Transcription regulation</keyword>
<dbReference type="PANTHER" id="PTHR11462">
    <property type="entry name" value="JUN TRANSCRIPTION FACTOR-RELATED"/>
    <property type="match status" value="1"/>
</dbReference>
<keyword evidence="4" id="KW-0175">Coiled coil</keyword>
<dbReference type="SMART" id="SM00338">
    <property type="entry name" value="BRLZ"/>
    <property type="match status" value="1"/>
</dbReference>
<evidence type="ECO:0000256" key="1">
    <source>
        <dbReference type="ARBA" id="ARBA00023015"/>
    </source>
</evidence>
<evidence type="ECO:0000313" key="8">
    <source>
        <dbReference type="Proteomes" id="UP001338125"/>
    </source>
</evidence>
<dbReference type="InterPro" id="IPR050946">
    <property type="entry name" value="AP-1_TF_bZIP"/>
</dbReference>
<dbReference type="Gene3D" id="1.20.5.170">
    <property type="match status" value="1"/>
</dbReference>
<accession>A0ABR0SLS9</accession>
<keyword evidence="3" id="KW-0804">Transcription</keyword>
<keyword evidence="8" id="KW-1185">Reference proteome</keyword>
<reference evidence="7 8" key="1">
    <citation type="submission" date="2024-01" db="EMBL/GenBank/DDBJ databases">
        <title>Complete genome of Cladobotryum mycophilum ATHUM6906.</title>
        <authorList>
            <person name="Christinaki A.C."/>
            <person name="Myridakis A.I."/>
            <person name="Kouvelis V.N."/>
        </authorList>
    </citation>
    <scope>NUCLEOTIDE SEQUENCE [LARGE SCALE GENOMIC DNA]</scope>
    <source>
        <strain evidence="7 8">ATHUM6906</strain>
    </source>
</reference>
<organism evidence="7 8">
    <name type="scientific">Cladobotryum mycophilum</name>
    <dbReference type="NCBI Taxonomy" id="491253"/>
    <lineage>
        <taxon>Eukaryota</taxon>
        <taxon>Fungi</taxon>
        <taxon>Dikarya</taxon>
        <taxon>Ascomycota</taxon>
        <taxon>Pezizomycotina</taxon>
        <taxon>Sordariomycetes</taxon>
        <taxon>Hypocreomycetidae</taxon>
        <taxon>Hypocreales</taxon>
        <taxon>Hypocreaceae</taxon>
        <taxon>Cladobotryum</taxon>
    </lineage>
</organism>
<dbReference type="InterPro" id="IPR046347">
    <property type="entry name" value="bZIP_sf"/>
</dbReference>
<dbReference type="PANTHER" id="PTHR11462:SF35">
    <property type="entry name" value="TRANSCRIPTION FACTOR JRA"/>
    <property type="match status" value="1"/>
</dbReference>
<proteinExistence type="predicted"/>
<dbReference type="EMBL" id="JAVFKD010000012">
    <property type="protein sequence ID" value="KAK5993074.1"/>
    <property type="molecule type" value="Genomic_DNA"/>
</dbReference>
<evidence type="ECO:0000256" key="5">
    <source>
        <dbReference type="SAM" id="MobiDB-lite"/>
    </source>
</evidence>
<protein>
    <recommendedName>
        <fullName evidence="6">BZIP domain-containing protein</fullName>
    </recommendedName>
</protein>
<feature type="domain" description="BZIP" evidence="6">
    <location>
        <begin position="215"/>
        <end position="275"/>
    </location>
</feature>
<feature type="compositionally biased region" description="Polar residues" evidence="5">
    <location>
        <begin position="174"/>
        <end position="196"/>
    </location>
</feature>
<dbReference type="Proteomes" id="UP001338125">
    <property type="component" value="Unassembled WGS sequence"/>
</dbReference>
<comment type="caution">
    <text evidence="7">The sequence shown here is derived from an EMBL/GenBank/DDBJ whole genome shotgun (WGS) entry which is preliminary data.</text>
</comment>
<dbReference type="PROSITE" id="PS50217">
    <property type="entry name" value="BZIP"/>
    <property type="match status" value="1"/>
</dbReference>
<gene>
    <name evidence="7" type="ORF">PT974_06502</name>
</gene>
<evidence type="ECO:0000256" key="2">
    <source>
        <dbReference type="ARBA" id="ARBA00023125"/>
    </source>
</evidence>
<dbReference type="SUPFAM" id="SSF57959">
    <property type="entry name" value="Leucine zipper domain"/>
    <property type="match status" value="1"/>
</dbReference>
<dbReference type="CDD" id="cd12193">
    <property type="entry name" value="bZIP_GCN4"/>
    <property type="match status" value="1"/>
</dbReference>
<evidence type="ECO:0000313" key="7">
    <source>
        <dbReference type="EMBL" id="KAK5993074.1"/>
    </source>
</evidence>
<dbReference type="PROSITE" id="PS00036">
    <property type="entry name" value="BZIP_BASIC"/>
    <property type="match status" value="1"/>
</dbReference>
<sequence length="278" mass="30359">MATAQSSTVTAASLTQNLLGDPGWWSLLNFDLASSSSELIWPGGLDLSLDSLNPSPLSPLHPPLPPPHPPLPLFDTPLDPNFDLGLDGGDMAMIGVLGPIMTTTMNPHDHFFSHGHHTGFYHSSIPQGIQHQQQDNINIQNATISPQSTSNPFFPSSQATSADAIASASSTHINSASTSTTTPQYRQDSPVSTLSAGSKRKVQLDLDDFEPQSDEAQAAIKRQRNTMAARKYRQKRLDRISDLERALADMTSERDELRLKLARREAEVDALREMLGRK</sequence>
<feature type="region of interest" description="Disordered" evidence="5">
    <location>
        <begin position="174"/>
        <end position="198"/>
    </location>
</feature>
<name>A0ABR0SLS9_9HYPO</name>
<dbReference type="Pfam" id="PF07716">
    <property type="entry name" value="bZIP_2"/>
    <property type="match status" value="1"/>
</dbReference>
<evidence type="ECO:0000256" key="3">
    <source>
        <dbReference type="ARBA" id="ARBA00023163"/>
    </source>
</evidence>
<evidence type="ECO:0000259" key="6">
    <source>
        <dbReference type="PROSITE" id="PS50217"/>
    </source>
</evidence>
<evidence type="ECO:0000256" key="4">
    <source>
        <dbReference type="SAM" id="Coils"/>
    </source>
</evidence>
<feature type="coiled-coil region" evidence="4">
    <location>
        <begin position="240"/>
        <end position="274"/>
    </location>
</feature>